<keyword evidence="2" id="KW-1185">Reference proteome</keyword>
<reference evidence="1 2" key="1">
    <citation type="submission" date="2023-02" db="EMBL/GenBank/DDBJ databases">
        <title>LHISI_Scaffold_Assembly.</title>
        <authorList>
            <person name="Stuart O.P."/>
            <person name="Cleave R."/>
            <person name="Magrath M.J.L."/>
            <person name="Mikheyev A.S."/>
        </authorList>
    </citation>
    <scope>NUCLEOTIDE SEQUENCE [LARGE SCALE GENOMIC DNA]</scope>
    <source>
        <strain evidence="1">Daus_M_001</strain>
        <tissue evidence="1">Leg muscle</tissue>
    </source>
</reference>
<sequence>MGSVVEESKMHEIKDPSTPGLKYIDRCSLLPCPHDDNYKNFDHHDFSEEEGVSFYSENSQSIDEATEEVEQQSAKGFAEEVIKLLEEKNLYLKNCRGQGYDGDAVMSGLIEMSDSFGELVSEASDICKRWGISQSFPKSMTMKGIKGVVNTYQVIQPEFLVNASEKDVHDKAIDFVIWYPDDVSPTFLSQICSAKTSFKSKLEKIISVKQFADWEPRAVRLRALSRQAMGRLINCLPPSLEKFLARALPHSSGPRF</sequence>
<evidence type="ECO:0000313" key="2">
    <source>
        <dbReference type="Proteomes" id="UP001159363"/>
    </source>
</evidence>
<organism evidence="1 2">
    <name type="scientific">Dryococelus australis</name>
    <dbReference type="NCBI Taxonomy" id="614101"/>
    <lineage>
        <taxon>Eukaryota</taxon>
        <taxon>Metazoa</taxon>
        <taxon>Ecdysozoa</taxon>
        <taxon>Arthropoda</taxon>
        <taxon>Hexapoda</taxon>
        <taxon>Insecta</taxon>
        <taxon>Pterygota</taxon>
        <taxon>Neoptera</taxon>
        <taxon>Polyneoptera</taxon>
        <taxon>Phasmatodea</taxon>
        <taxon>Verophasmatodea</taxon>
        <taxon>Anareolatae</taxon>
        <taxon>Phasmatidae</taxon>
        <taxon>Eurycanthinae</taxon>
        <taxon>Dryococelus</taxon>
    </lineage>
</organism>
<dbReference type="Proteomes" id="UP001159363">
    <property type="component" value="Chromosome 4"/>
</dbReference>
<dbReference type="EMBL" id="JARBHB010000005">
    <property type="protein sequence ID" value="KAJ8882348.1"/>
    <property type="molecule type" value="Genomic_DNA"/>
</dbReference>
<name>A0ABQ9HDE8_9NEOP</name>
<comment type="caution">
    <text evidence="1">The sequence shown here is derived from an EMBL/GenBank/DDBJ whole genome shotgun (WGS) entry which is preliminary data.</text>
</comment>
<accession>A0ABQ9HDE8</accession>
<gene>
    <name evidence="1" type="ORF">PR048_014150</name>
</gene>
<evidence type="ECO:0000313" key="1">
    <source>
        <dbReference type="EMBL" id="KAJ8882348.1"/>
    </source>
</evidence>
<protein>
    <submittedName>
        <fullName evidence="1">Uncharacterized protein</fullName>
    </submittedName>
</protein>
<proteinExistence type="predicted"/>